<feature type="region of interest" description="Disordered" evidence="1">
    <location>
        <begin position="468"/>
        <end position="533"/>
    </location>
</feature>
<evidence type="ECO:0000256" key="1">
    <source>
        <dbReference type="SAM" id="MobiDB-lite"/>
    </source>
</evidence>
<feature type="compositionally biased region" description="Low complexity" evidence="1">
    <location>
        <begin position="499"/>
        <end position="511"/>
    </location>
</feature>
<organism evidence="2 3">
    <name type="scientific">Dunaliella salina</name>
    <name type="common">Green alga</name>
    <name type="synonym">Protococcus salinus</name>
    <dbReference type="NCBI Taxonomy" id="3046"/>
    <lineage>
        <taxon>Eukaryota</taxon>
        <taxon>Viridiplantae</taxon>
        <taxon>Chlorophyta</taxon>
        <taxon>core chlorophytes</taxon>
        <taxon>Chlorophyceae</taxon>
        <taxon>CS clade</taxon>
        <taxon>Chlamydomonadales</taxon>
        <taxon>Dunaliellaceae</taxon>
        <taxon>Dunaliella</taxon>
    </lineage>
</organism>
<dbReference type="PANTHER" id="PTHR14596">
    <property type="entry name" value="ZINC FINGER PROTEIN"/>
    <property type="match status" value="1"/>
</dbReference>
<evidence type="ECO:0000313" key="3">
    <source>
        <dbReference type="Proteomes" id="UP000815325"/>
    </source>
</evidence>
<sequence length="742" mass="77346">MEGREKSMAGNSSGNGVWMSEGAGSESRKESEAVGGRHEMSSRKEMDGDNDTRGDRECSVGSRHEMNSNKEMSASRAMSSDKVTSGDCNTSSDNGTSGDNDMSASDNSRSNKAAGISAQGTKGAPAYDLLDSQQHLGRDIGASGNNDMSVGNEKAGSSAPGTKGTSSHSLLDSQQHHGRDNGSAHGIQTTTVLDLDKTSWLRSWCSWYLTLSASLLGVQPRTPAAGLVQPGLDPLSAAADGHTSNSLTASSQGLLAVPLPAGLTSRSTAPYFKWFHAAALLECLAVLSCSLNGQQAQAGQQQQALRVEQQALDEQVQTHESEELQQQQQQQQQQPQQLRQCGQQQRLAATNDLLQEQSVTAAGLSLPAGWVSQAACAALGPTSPSRPLPPHQTSQNIPSMEQAHPPDHVVRVLRAAWDVRALLEAWEVRRCFRLAIKTTQRVMPASQGQEVAALVRVVADWAKAVSEAAPGANPDAPDAPDTPNAPSLSGPTPAPAPAAAPAAPAAPAAAPSLSMPTQEAKEGRGAWNGSSSSRKLSLKDLGVTVPDAWQACLAVQLMRMAQGSVACTASEVQDALAAAARLHPHLQLSPACASAVLVRLLRACTISSLTHSSLDVSTSTSLALFGGPAEGGDGAGAGGEQGHLGVLNATPGGLRETIGTQHKGIEQQLQQQQQQQQQLERLGEWLKGSRVMLVLDRSTVPLLQLLQPAAYNQLLVALGGDAAGGVDSGGPKMGDAWAAQRV</sequence>
<keyword evidence="3" id="KW-1185">Reference proteome</keyword>
<dbReference type="Proteomes" id="UP000815325">
    <property type="component" value="Unassembled WGS sequence"/>
</dbReference>
<gene>
    <name evidence="2" type="ORF">DUNSADRAFT_16870</name>
</gene>
<accession>A0ABQ7G2Q0</accession>
<feature type="compositionally biased region" description="Low complexity" evidence="1">
    <location>
        <begin position="468"/>
        <end position="486"/>
    </location>
</feature>
<feature type="compositionally biased region" description="Polar residues" evidence="1">
    <location>
        <begin position="69"/>
        <end position="111"/>
    </location>
</feature>
<proteinExistence type="predicted"/>
<feature type="region of interest" description="Disordered" evidence="1">
    <location>
        <begin position="381"/>
        <end position="402"/>
    </location>
</feature>
<name>A0ABQ7G2Q0_DUNSA</name>
<feature type="region of interest" description="Disordered" evidence="1">
    <location>
        <begin position="1"/>
        <end position="124"/>
    </location>
</feature>
<protein>
    <submittedName>
        <fullName evidence="2">Uncharacterized protein</fullName>
    </submittedName>
</protein>
<dbReference type="EMBL" id="MU070234">
    <property type="protein sequence ID" value="KAF5828884.1"/>
    <property type="molecule type" value="Genomic_DNA"/>
</dbReference>
<dbReference type="PANTHER" id="PTHR14596:SF72">
    <property type="entry name" value="ZINC FINGER PROTEIN MSN2-RELATED"/>
    <property type="match status" value="1"/>
</dbReference>
<feature type="region of interest" description="Disordered" evidence="1">
    <location>
        <begin position="137"/>
        <end position="186"/>
    </location>
</feature>
<feature type="compositionally biased region" description="Basic and acidic residues" evidence="1">
    <location>
        <begin position="26"/>
        <end position="68"/>
    </location>
</feature>
<comment type="caution">
    <text evidence="2">The sequence shown here is derived from an EMBL/GenBank/DDBJ whole genome shotgun (WGS) entry which is preliminary data.</text>
</comment>
<evidence type="ECO:0000313" key="2">
    <source>
        <dbReference type="EMBL" id="KAF5828884.1"/>
    </source>
</evidence>
<reference evidence="2" key="1">
    <citation type="submission" date="2017-08" db="EMBL/GenBank/DDBJ databases">
        <authorList>
            <person name="Polle J.E."/>
            <person name="Barry K."/>
            <person name="Cushman J."/>
            <person name="Schmutz J."/>
            <person name="Tran D."/>
            <person name="Hathwaick L.T."/>
            <person name="Yim W.C."/>
            <person name="Jenkins J."/>
            <person name="Mckie-Krisberg Z.M."/>
            <person name="Prochnik S."/>
            <person name="Lindquist E."/>
            <person name="Dockter R.B."/>
            <person name="Adam C."/>
            <person name="Molina H."/>
            <person name="Bunkerborg J."/>
            <person name="Jin E."/>
            <person name="Buchheim M."/>
            <person name="Magnuson J."/>
        </authorList>
    </citation>
    <scope>NUCLEOTIDE SEQUENCE</scope>
    <source>
        <strain evidence="2">CCAP 19/18</strain>
    </source>
</reference>